<dbReference type="EMBL" id="CP042199">
    <property type="protein sequence ID" value="QDS76417.1"/>
    <property type="molecule type" value="Genomic_DNA"/>
</dbReference>
<keyword evidence="1" id="KW-0472">Membrane</keyword>
<accession>A0A517LLB4</accession>
<dbReference type="OrthoDB" id="2014201at2759"/>
<keyword evidence="3" id="KW-1185">Reference proteome</keyword>
<protein>
    <recommendedName>
        <fullName evidence="4">Glycosyltransferase family 8 protein</fullName>
    </recommendedName>
</protein>
<dbReference type="SUPFAM" id="SSF53448">
    <property type="entry name" value="Nucleotide-diphospho-sugar transferases"/>
    <property type="match status" value="1"/>
</dbReference>
<dbReference type="PANTHER" id="PTHR11183">
    <property type="entry name" value="GLYCOGENIN SUBFAMILY MEMBER"/>
    <property type="match status" value="1"/>
</dbReference>
<dbReference type="InterPro" id="IPR050587">
    <property type="entry name" value="GNT1/Glycosyltrans_8"/>
</dbReference>
<dbReference type="AlphaFoldDB" id="A0A517LLB4"/>
<evidence type="ECO:0000256" key="1">
    <source>
        <dbReference type="SAM" id="Phobius"/>
    </source>
</evidence>
<dbReference type="Proteomes" id="UP000316270">
    <property type="component" value="Chromosome 15"/>
</dbReference>
<evidence type="ECO:0000313" key="2">
    <source>
        <dbReference type="EMBL" id="QDS76417.1"/>
    </source>
</evidence>
<dbReference type="InterPro" id="IPR029044">
    <property type="entry name" value="Nucleotide-diphossugar_trans"/>
</dbReference>
<name>A0A517LLB4_9PEZI</name>
<gene>
    <name evidence="2" type="ORF">FKW77_004128</name>
</gene>
<keyword evidence="1" id="KW-1133">Transmembrane helix</keyword>
<proteinExistence type="predicted"/>
<dbReference type="Gene3D" id="3.90.550.10">
    <property type="entry name" value="Spore Coat Polysaccharide Biosynthesis Protein SpsA, Chain A"/>
    <property type="match status" value="1"/>
</dbReference>
<organism evidence="2 3">
    <name type="scientific">Venturia effusa</name>
    <dbReference type="NCBI Taxonomy" id="50376"/>
    <lineage>
        <taxon>Eukaryota</taxon>
        <taxon>Fungi</taxon>
        <taxon>Dikarya</taxon>
        <taxon>Ascomycota</taxon>
        <taxon>Pezizomycotina</taxon>
        <taxon>Dothideomycetes</taxon>
        <taxon>Pleosporomycetidae</taxon>
        <taxon>Venturiales</taxon>
        <taxon>Venturiaceae</taxon>
        <taxon>Venturia</taxon>
    </lineage>
</organism>
<dbReference type="STRING" id="50376.A0A517LLB4"/>
<evidence type="ECO:0008006" key="4">
    <source>
        <dbReference type="Google" id="ProtNLM"/>
    </source>
</evidence>
<evidence type="ECO:0000313" key="3">
    <source>
        <dbReference type="Proteomes" id="UP000316270"/>
    </source>
</evidence>
<feature type="transmembrane region" description="Helical" evidence="1">
    <location>
        <begin position="17"/>
        <end position="34"/>
    </location>
</feature>
<sequence>MHLLSYTPWKQAQKSKAILILASVFSVAAIWYFLVAHQSPSRDPGFGHLDRPLVPKYAIATFLTGQSSSRNDEKDDGYFIATRILAYQLLHANETRCHDRSIPFIVMVTSTVSRRKREQLVKDGATVRLVEDIPLRWWIKTGVTRWMDQFTKLRLLEMTEYDRVLFIDADTLITRPVDGIFHDANIRAPYPTQFQRKESIKSDEMALLPAEYVFAARSDNALTGERDHPFPPLPTTVFSAGFWVAAPSPAMFQYLLSVMNHYRRFDPHTMEQSLLNYAFRRDGPMPWVELDYQWSSTWPSEKDVEGNVASLHEKFWRTGPERLREKWQDARRDMEAYYGTRR</sequence>
<keyword evidence="1" id="KW-0812">Transmembrane</keyword>
<reference evidence="2 3" key="1">
    <citation type="submission" date="2019-07" db="EMBL/GenBank/DDBJ databases">
        <title>Finished genome of Venturia effusa.</title>
        <authorList>
            <person name="Young C.A."/>
            <person name="Cox M.P."/>
            <person name="Ganley A.R.D."/>
            <person name="David W.J."/>
        </authorList>
    </citation>
    <scope>NUCLEOTIDE SEQUENCE [LARGE SCALE GENOMIC DNA]</scope>
    <source>
        <strain evidence="3">albino</strain>
    </source>
</reference>